<name>A0ACB8WGG6_9TELE</name>
<comment type="caution">
    <text evidence="1">The sequence shown here is derived from an EMBL/GenBank/DDBJ whole genome shotgun (WGS) entry which is preliminary data.</text>
</comment>
<protein>
    <submittedName>
        <fullName evidence="1">Uncharacterized protein</fullName>
    </submittedName>
</protein>
<dbReference type="Proteomes" id="UP000831701">
    <property type="component" value="Chromosome 10"/>
</dbReference>
<gene>
    <name evidence="1" type="ORF">L3Q82_009184</name>
</gene>
<reference evidence="1" key="1">
    <citation type="submission" date="2022-04" db="EMBL/GenBank/DDBJ databases">
        <title>Jade perch genome.</title>
        <authorList>
            <person name="Chao B."/>
        </authorList>
    </citation>
    <scope>NUCLEOTIDE SEQUENCE</scope>
    <source>
        <strain evidence="1">CB-2022</strain>
    </source>
</reference>
<accession>A0ACB8WGG6</accession>
<evidence type="ECO:0000313" key="1">
    <source>
        <dbReference type="EMBL" id="KAI3366568.1"/>
    </source>
</evidence>
<proteinExistence type="predicted"/>
<sequence>PVSMMFLKPYSESSVLSGSPPPAPVIRADICQRALTFGDARIYQIQSPCGVPLGRAPVRFQALPVASWLVSPFQKHTWLPRLNAPPAPVIRADICQRALTFGDARIYQIQSPCGVPLGRPSALVTLDNLGPVQQNCDPIAGPRGGDVSFECLTRVSSVLVARQAARISGGVSSAPSAPFHWRGCRTCSLPPAGFSGGSPRRLLAGVSLSETHMAPQAERSSAGPFSHQASCASRPAL</sequence>
<organism evidence="1 2">
    <name type="scientific">Scortum barcoo</name>
    <name type="common">barcoo grunter</name>
    <dbReference type="NCBI Taxonomy" id="214431"/>
    <lineage>
        <taxon>Eukaryota</taxon>
        <taxon>Metazoa</taxon>
        <taxon>Chordata</taxon>
        <taxon>Craniata</taxon>
        <taxon>Vertebrata</taxon>
        <taxon>Euteleostomi</taxon>
        <taxon>Actinopterygii</taxon>
        <taxon>Neopterygii</taxon>
        <taxon>Teleostei</taxon>
        <taxon>Neoteleostei</taxon>
        <taxon>Acanthomorphata</taxon>
        <taxon>Eupercaria</taxon>
        <taxon>Centrarchiformes</taxon>
        <taxon>Terapontoidei</taxon>
        <taxon>Terapontidae</taxon>
        <taxon>Scortum</taxon>
    </lineage>
</organism>
<keyword evidence="2" id="KW-1185">Reference proteome</keyword>
<dbReference type="EMBL" id="CM041540">
    <property type="protein sequence ID" value="KAI3366568.1"/>
    <property type="molecule type" value="Genomic_DNA"/>
</dbReference>
<evidence type="ECO:0000313" key="2">
    <source>
        <dbReference type="Proteomes" id="UP000831701"/>
    </source>
</evidence>
<feature type="non-terminal residue" evidence="1">
    <location>
        <position position="1"/>
    </location>
</feature>